<organism evidence="2 3">
    <name type="scientific">Lachnoanaerobaculum saburreum</name>
    <dbReference type="NCBI Taxonomy" id="467210"/>
    <lineage>
        <taxon>Bacteria</taxon>
        <taxon>Bacillati</taxon>
        <taxon>Bacillota</taxon>
        <taxon>Clostridia</taxon>
        <taxon>Lachnospirales</taxon>
        <taxon>Lachnospiraceae</taxon>
        <taxon>Lachnoanaerobaculum</taxon>
    </lineage>
</organism>
<dbReference type="InterPro" id="IPR046981">
    <property type="entry name" value="G1P_cyt_trans"/>
</dbReference>
<sequence>MENKMKTVILAGGLGTRISEESHLKPKPMIELGGQPILWHIMKYYSTFGINEFVILAGYKQNKIKEYFANYFVYNSDVTFDMKNNKMEVHQRNAEDWKVTVLDTGLNTMTGGRILRAKEHLKDEPFMLTYGDGVSDVDIDALLKFHKSHGKTATITTVSLAQQKGVLQKDESGLITSFREKSDDDSAIINGGFMVLNPNIFDYITEGDATVFEQGPMLKLAKDGELMGFEHDGFWQCMDTQREKEKLESLWASGKAPWKRWSE</sequence>
<keyword evidence="2" id="KW-0808">Transferase</keyword>
<dbReference type="PATRIC" id="fig|467210.3.peg.2727"/>
<dbReference type="NCBIfam" id="TIGR02623">
    <property type="entry name" value="G1P_cyt_trans"/>
    <property type="match status" value="1"/>
</dbReference>
<evidence type="ECO:0000313" key="3">
    <source>
        <dbReference type="Proteomes" id="UP000070394"/>
    </source>
</evidence>
<accession>A0A133ZBM3</accession>
<reference evidence="3" key="1">
    <citation type="submission" date="2016-01" db="EMBL/GenBank/DDBJ databases">
        <authorList>
            <person name="Mitreva M."/>
            <person name="Pepin K.H."/>
            <person name="Mihindukulasuriya K.A."/>
            <person name="Fulton R."/>
            <person name="Fronick C."/>
            <person name="O'Laughlin M."/>
            <person name="Miner T."/>
            <person name="Herter B."/>
            <person name="Rosa B.A."/>
            <person name="Cordes M."/>
            <person name="Tomlinson C."/>
            <person name="Wollam A."/>
            <person name="Palsikar V.B."/>
            <person name="Mardis E.R."/>
            <person name="Wilson R.K."/>
        </authorList>
    </citation>
    <scope>NUCLEOTIDE SEQUENCE [LARGE SCALE GENOMIC DNA]</scope>
    <source>
        <strain evidence="3">DNF00896</strain>
    </source>
</reference>
<keyword evidence="2" id="KW-0548">Nucleotidyltransferase</keyword>
<evidence type="ECO:0000313" key="2">
    <source>
        <dbReference type="EMBL" id="KXB52832.1"/>
    </source>
</evidence>
<dbReference type="InterPro" id="IPR013446">
    <property type="entry name" value="G1P_cyt_trans-like"/>
</dbReference>
<dbReference type="Gene3D" id="3.90.550.10">
    <property type="entry name" value="Spore Coat Polysaccharide Biosynthesis Protein SpsA, Chain A"/>
    <property type="match status" value="1"/>
</dbReference>
<dbReference type="Proteomes" id="UP000070394">
    <property type="component" value="Unassembled WGS sequence"/>
</dbReference>
<name>A0A133ZBM3_9FIRM</name>
<dbReference type="AlphaFoldDB" id="A0A133ZBM3"/>
<evidence type="ECO:0000259" key="1">
    <source>
        <dbReference type="Pfam" id="PF00483"/>
    </source>
</evidence>
<dbReference type="SUPFAM" id="SSF53448">
    <property type="entry name" value="Nucleotide-diphospho-sugar transferases"/>
    <property type="match status" value="1"/>
</dbReference>
<comment type="caution">
    <text evidence="2">The sequence shown here is derived from an EMBL/GenBank/DDBJ whole genome shotgun (WGS) entry which is preliminary data.</text>
</comment>
<dbReference type="CDD" id="cd02524">
    <property type="entry name" value="G1P_cytidylyltransferase"/>
    <property type="match status" value="1"/>
</dbReference>
<dbReference type="PANTHER" id="PTHR47183:SF1">
    <property type="entry name" value="GLUCOSE-1-PHOSPHATE CYTIDYLYLTRANSFERASE"/>
    <property type="match status" value="1"/>
</dbReference>
<gene>
    <name evidence="2" type="ORF">HMPREF1866_02750</name>
</gene>
<protein>
    <submittedName>
        <fullName evidence="2">Glucose-1-phosphate cytidylyltransferase</fullName>
    </submittedName>
</protein>
<dbReference type="InterPro" id="IPR029044">
    <property type="entry name" value="Nucleotide-diphossugar_trans"/>
</dbReference>
<dbReference type="InterPro" id="IPR005835">
    <property type="entry name" value="NTP_transferase_dom"/>
</dbReference>
<dbReference type="Pfam" id="PF00483">
    <property type="entry name" value="NTP_transferase"/>
    <property type="match status" value="1"/>
</dbReference>
<keyword evidence="3" id="KW-1185">Reference proteome</keyword>
<feature type="domain" description="Nucleotidyl transferase" evidence="1">
    <location>
        <begin position="6"/>
        <end position="206"/>
    </location>
</feature>
<dbReference type="GO" id="GO:0047343">
    <property type="term" value="F:glucose-1-phosphate cytidylyltransferase activity"/>
    <property type="evidence" value="ECO:0007669"/>
    <property type="project" value="InterPro"/>
</dbReference>
<dbReference type="EMBL" id="LSDA01000145">
    <property type="protein sequence ID" value="KXB52832.1"/>
    <property type="molecule type" value="Genomic_DNA"/>
</dbReference>
<dbReference type="STRING" id="467210.HMPREF1866_02750"/>
<dbReference type="PANTHER" id="PTHR47183">
    <property type="entry name" value="GLUCOSE-1-PHOSPHATE CYTIDYLYLTRANSFERASE-RELATED"/>
    <property type="match status" value="1"/>
</dbReference>
<dbReference type="GO" id="GO:0009243">
    <property type="term" value="P:O antigen biosynthetic process"/>
    <property type="evidence" value="ECO:0007669"/>
    <property type="project" value="InterPro"/>
</dbReference>
<proteinExistence type="predicted"/>